<feature type="domain" description="Exportin-T C-terminal" evidence="11">
    <location>
        <begin position="343"/>
        <end position="830"/>
    </location>
</feature>
<evidence type="ECO:0000256" key="6">
    <source>
        <dbReference type="ARBA" id="ARBA00022555"/>
    </source>
</evidence>
<dbReference type="GO" id="GO:0005737">
    <property type="term" value="C:cytoplasm"/>
    <property type="evidence" value="ECO:0007669"/>
    <property type="project" value="UniProtKB-SubCell"/>
</dbReference>
<feature type="domain" description="Exportin-T C-terminal" evidence="11">
    <location>
        <begin position="863"/>
        <end position="1060"/>
    </location>
</feature>
<evidence type="ECO:0000259" key="10">
    <source>
        <dbReference type="Pfam" id="PF08389"/>
    </source>
</evidence>
<protein>
    <recommendedName>
        <fullName evidence="3 9">Exportin-T</fullName>
    </recommendedName>
    <alternativeName>
        <fullName evidence="9">Exportin(tRNA)</fullName>
    </alternativeName>
    <alternativeName>
        <fullName evidence="9">tRNA exportin</fullName>
    </alternativeName>
</protein>
<dbReference type="SUPFAM" id="SSF48371">
    <property type="entry name" value="ARM repeat"/>
    <property type="match status" value="1"/>
</dbReference>
<evidence type="ECO:0000256" key="9">
    <source>
        <dbReference type="RuleBase" id="RU366037"/>
    </source>
</evidence>
<dbReference type="VEuPathDB" id="FungiDB:GVI51_K00319"/>
<keyword evidence="8 9" id="KW-0539">Nucleus</keyword>
<evidence type="ECO:0000259" key="11">
    <source>
        <dbReference type="Pfam" id="PF19282"/>
    </source>
</evidence>
<comment type="function">
    <text evidence="9">tRNA nucleus export receptor which facilitates tRNA translocation across the nuclear pore complex.</text>
</comment>
<keyword evidence="5 9" id="KW-0963">Cytoplasm</keyword>
<dbReference type="InterPro" id="IPR011989">
    <property type="entry name" value="ARM-like"/>
</dbReference>
<dbReference type="InterPro" id="IPR016024">
    <property type="entry name" value="ARM-type_fold"/>
</dbReference>
<comment type="caution">
    <text evidence="12">The sequence shown here is derived from an EMBL/GenBank/DDBJ whole genome shotgun (WGS) entry which is preliminary data.</text>
</comment>
<evidence type="ECO:0000256" key="5">
    <source>
        <dbReference type="ARBA" id="ARBA00022490"/>
    </source>
</evidence>
<sequence>MLARIREVVSIANGSTSSDPESKRQAIEYFEQLKNDVQSTEIFVSLMTDEGSDDLMRFVALQVVCEQIGNGILSQAQLTFVRNAAIELLRSKVNVPNGNLKSTPEYIRTKIAELLTRLFYVLYQDQWQSFFPDLTEILQIQSLLENPNENFSLIGIDYFCRICVFINSEIADQTFVRSKEIQQKNNDLKDQMRVQDVQRLVTIWINTLKSIAPNKQPDIAIMIMACIGSYISWIDVTLIVVPEYVSLIINYLEFPETKISCAQCLCEIISKKMKPVDKLSLLSLLDLTTKVASFDNSVDDVDISEQLARLASAVGTELTIILEQCNEANPPTEESQQLFSAADQQILLQVIPLILKFMLHEYDSVTQQSFQFISQYLAVMKKMFAVGGKAGSVVAVNSKRQPLDSAHEEFLVSLLQVCFKKMKIDESCTEESVDDIEVFCESIRSKLKVFQDTVAVINPQIFLTNISACIQNLINSADWRDIELVIYQLHNLSESIRNNLFGLPKNQIINSEPSMIMNNFMRLLLDNSTVFQMDSSYVQISFFELIVRHYQFLSFSGTKDELSLLNIFCSPFGMFNKREKTRLRTWYLFSRLLKTTKPKFPISVLNEIVGKIAPLLPIKVYSLNNDGVEEDSIFESQLYLFEGLGVLIGGNTDSNFEILNEILTPLFTDLEACISSSQEQPQVVLQCHHILLAIGTLARAVHSGLVPENRVNNALVSKKLIHRSLIEKFMNIAEVVLVTFSYFSKHETIRDASRFTFSRLIPILSDDIVPFANKLILLYLESNLKMMEMSDFLSFLGQMIHMFHKEQSCFELFNNLLGPVISKVHVLMTQIEQERNGEENPEWNGTTLNKGHGSNGKNIIITDAFRDKMLLKKAYMGFLQSFVTNNVTSLLLTTQGREVLPTILNDVLEYTPQEIQELSVMKLSLNVLVNFVKFFGSGKCTDPEDMYAASIEKLDGLNEFFITKVIPLVFEIPFKPEYKFNVREGSCRVIASDLSRLLLELYLQSGGGTSIDTNPCLKYLTEVYLPMVQFPPELIMDLVQNLITSNPKSFEKYFVQLITNFTA</sequence>
<gene>
    <name evidence="12" type="ORF">AO440_003270</name>
</gene>
<dbReference type="GO" id="GO:0016363">
    <property type="term" value="C:nuclear matrix"/>
    <property type="evidence" value="ECO:0007669"/>
    <property type="project" value="EnsemblFungi"/>
</dbReference>
<dbReference type="InterPro" id="IPR040017">
    <property type="entry name" value="XPOT"/>
</dbReference>
<dbReference type="PANTHER" id="PTHR15952:SF11">
    <property type="entry name" value="EXPORTIN-T"/>
    <property type="match status" value="1"/>
</dbReference>
<dbReference type="GO" id="GO:0071528">
    <property type="term" value="P:tRNA re-export from nucleus"/>
    <property type="evidence" value="ECO:0007669"/>
    <property type="project" value="UniProtKB-UniRule"/>
</dbReference>
<dbReference type="GO" id="GO:0031267">
    <property type="term" value="F:small GTPase binding"/>
    <property type="evidence" value="ECO:0007669"/>
    <property type="project" value="EnsemblFungi"/>
</dbReference>
<evidence type="ECO:0000256" key="8">
    <source>
        <dbReference type="ARBA" id="ARBA00023242"/>
    </source>
</evidence>
<evidence type="ECO:0000313" key="12">
    <source>
        <dbReference type="EMBL" id="KTA96396.1"/>
    </source>
</evidence>
<dbReference type="Gene3D" id="1.25.10.10">
    <property type="entry name" value="Leucine-rich Repeat Variant"/>
    <property type="match status" value="1"/>
</dbReference>
<reference evidence="12 13" key="1">
    <citation type="submission" date="2015-10" db="EMBL/GenBank/DDBJ databases">
        <title>Draft genomes sequences of Candida glabrata isolates 1A, 1B, 2A, 2B, 3A and 3B.</title>
        <authorList>
            <person name="Haavelsrud O.E."/>
            <person name="Gaustad P."/>
        </authorList>
    </citation>
    <scope>NUCLEOTIDE SEQUENCE [LARGE SCALE GENOMIC DNA]</scope>
    <source>
        <strain evidence="12">910700640</strain>
    </source>
</reference>
<dbReference type="InterPro" id="IPR045546">
    <property type="entry name" value="Exportin-T_C"/>
</dbReference>
<comment type="similarity">
    <text evidence="2 9">Belongs to the exportin family.</text>
</comment>
<dbReference type="Pfam" id="PF08389">
    <property type="entry name" value="Xpo1"/>
    <property type="match status" value="1"/>
</dbReference>
<name>A0A0W0DJJ3_CANGB</name>
<dbReference type="VEuPathDB" id="FungiDB:B1J91_K00473g"/>
<evidence type="ECO:0000256" key="2">
    <source>
        <dbReference type="ARBA" id="ARBA00009466"/>
    </source>
</evidence>
<keyword evidence="4 9" id="KW-0813">Transport</keyword>
<evidence type="ECO:0000313" key="13">
    <source>
        <dbReference type="Proteomes" id="UP000054886"/>
    </source>
</evidence>
<evidence type="ECO:0000256" key="7">
    <source>
        <dbReference type="ARBA" id="ARBA00022884"/>
    </source>
</evidence>
<keyword evidence="6 9" id="KW-0820">tRNA-binding</keyword>
<evidence type="ECO:0000256" key="1">
    <source>
        <dbReference type="ARBA" id="ARBA00004496"/>
    </source>
</evidence>
<comment type="subcellular location">
    <subcellularLocation>
        <location evidence="1 9">Cytoplasm</location>
    </subcellularLocation>
    <subcellularLocation>
        <location evidence="9">Nucleus</location>
    </subcellularLocation>
    <text evidence="9">Shuttles between the nucleus and the cytoplasm.</text>
</comment>
<dbReference type="Proteomes" id="UP000054886">
    <property type="component" value="Unassembled WGS sequence"/>
</dbReference>
<feature type="domain" description="Exportin-1/Importin-beta-like" evidence="10">
    <location>
        <begin position="104"/>
        <end position="265"/>
    </location>
</feature>
<dbReference type="PANTHER" id="PTHR15952">
    <property type="entry name" value="EXPORTIN-T/LOS1"/>
    <property type="match status" value="1"/>
</dbReference>
<keyword evidence="7 9" id="KW-0694">RNA-binding</keyword>
<dbReference type="AlphaFoldDB" id="A0A0W0DJJ3"/>
<dbReference type="GO" id="GO:0000049">
    <property type="term" value="F:tRNA binding"/>
    <property type="evidence" value="ECO:0007669"/>
    <property type="project" value="UniProtKB-UniRule"/>
</dbReference>
<dbReference type="VEuPathDB" id="FungiDB:CAGL0K00473g"/>
<evidence type="ECO:0000256" key="4">
    <source>
        <dbReference type="ARBA" id="ARBA00022448"/>
    </source>
</evidence>
<organism evidence="12 13">
    <name type="scientific">Candida glabrata</name>
    <name type="common">Yeast</name>
    <name type="synonym">Torulopsis glabrata</name>
    <dbReference type="NCBI Taxonomy" id="5478"/>
    <lineage>
        <taxon>Eukaryota</taxon>
        <taxon>Fungi</taxon>
        <taxon>Dikarya</taxon>
        <taxon>Ascomycota</taxon>
        <taxon>Saccharomycotina</taxon>
        <taxon>Saccharomycetes</taxon>
        <taxon>Saccharomycetales</taxon>
        <taxon>Saccharomycetaceae</taxon>
        <taxon>Nakaseomyces</taxon>
    </lineage>
</organism>
<evidence type="ECO:0000256" key="3">
    <source>
        <dbReference type="ARBA" id="ARBA00018928"/>
    </source>
</evidence>
<dbReference type="EMBL" id="LLZZ01000172">
    <property type="protein sequence ID" value="KTA96396.1"/>
    <property type="molecule type" value="Genomic_DNA"/>
</dbReference>
<accession>A0A0W0DJJ3</accession>
<proteinExistence type="inferred from homology"/>
<dbReference type="Pfam" id="PF19282">
    <property type="entry name" value="Exportin-T"/>
    <property type="match status" value="2"/>
</dbReference>
<dbReference type="GO" id="GO:0005643">
    <property type="term" value="C:nuclear pore"/>
    <property type="evidence" value="ECO:0007669"/>
    <property type="project" value="TreeGrafter"/>
</dbReference>
<dbReference type="InterPro" id="IPR013598">
    <property type="entry name" value="Exportin-1/Importin-b-like"/>
</dbReference>
<dbReference type="VEuPathDB" id="FungiDB:GWK60_K00319"/>